<dbReference type="Proteomes" id="UP001180724">
    <property type="component" value="Unassembled WGS sequence"/>
</dbReference>
<dbReference type="RefSeq" id="WP_311582175.1">
    <property type="nucleotide sequence ID" value="NZ_JAVRFH010000056.1"/>
</dbReference>
<evidence type="ECO:0000313" key="2">
    <source>
        <dbReference type="EMBL" id="MDT0615262.1"/>
    </source>
</evidence>
<feature type="region of interest" description="Disordered" evidence="1">
    <location>
        <begin position="1"/>
        <end position="37"/>
    </location>
</feature>
<dbReference type="EMBL" id="JAVRFH010000056">
    <property type="protein sequence ID" value="MDT0615262.1"/>
    <property type="molecule type" value="Genomic_DNA"/>
</dbReference>
<gene>
    <name evidence="2" type="ORF">RM812_34500</name>
</gene>
<protein>
    <submittedName>
        <fullName evidence="2">Uncharacterized protein</fullName>
    </submittedName>
</protein>
<accession>A0ABU3AYJ7</accession>
<reference evidence="2" key="1">
    <citation type="submission" date="2024-05" db="EMBL/GenBank/DDBJ databases">
        <title>30 novel species of actinomycetes from the DSMZ collection.</title>
        <authorList>
            <person name="Nouioui I."/>
        </authorList>
    </citation>
    <scope>NUCLEOTIDE SEQUENCE</scope>
    <source>
        <strain evidence="2">DSM 40712</strain>
    </source>
</reference>
<feature type="region of interest" description="Disordered" evidence="1">
    <location>
        <begin position="87"/>
        <end position="111"/>
    </location>
</feature>
<organism evidence="2 3">
    <name type="scientific">Streptomyces lancefieldiae</name>
    <dbReference type="NCBI Taxonomy" id="3075520"/>
    <lineage>
        <taxon>Bacteria</taxon>
        <taxon>Bacillati</taxon>
        <taxon>Actinomycetota</taxon>
        <taxon>Actinomycetes</taxon>
        <taxon>Kitasatosporales</taxon>
        <taxon>Streptomycetaceae</taxon>
        <taxon>Streptomyces</taxon>
    </lineage>
</organism>
<comment type="caution">
    <text evidence="2">The sequence shown here is derived from an EMBL/GenBank/DDBJ whole genome shotgun (WGS) entry which is preliminary data.</text>
</comment>
<keyword evidence="3" id="KW-1185">Reference proteome</keyword>
<proteinExistence type="predicted"/>
<name>A0ABU3AYJ7_9ACTN</name>
<evidence type="ECO:0000313" key="3">
    <source>
        <dbReference type="Proteomes" id="UP001180724"/>
    </source>
</evidence>
<evidence type="ECO:0000256" key="1">
    <source>
        <dbReference type="SAM" id="MobiDB-lite"/>
    </source>
</evidence>
<sequence length="196" mass="20930">MDGTGSVRSAGKSAAADRSGAKLRLTARAEDTRGAPTTARAAVVTYSVIEPISTHADVQSKSFYIWDRRTWIPYAVDSDTARSVVDRAGRRPGGIGVPRRPRQTGETVTLDSPGRLKTTAAAPADGYGRYTMAGPSTTTPVIAPDDCIDVRRPASYRAPAETPFSALGRVVLAPGRVRGEGRRHLALAHAHRTRRP</sequence>